<dbReference type="RefSeq" id="WP_065237779.1">
    <property type="nucleotide sequence ID" value="NZ_JTJR01000035.1"/>
</dbReference>
<keyword evidence="2" id="KW-0804">Transcription</keyword>
<dbReference type="Gene3D" id="1.10.3290.10">
    <property type="entry name" value="Fido-like domain"/>
    <property type="match status" value="1"/>
</dbReference>
<dbReference type="SUPFAM" id="SSF46785">
    <property type="entry name" value="Winged helix' DNA-binding domain"/>
    <property type="match status" value="1"/>
</dbReference>
<comment type="caution">
    <text evidence="6">The sequence shown here is derived from an EMBL/GenBank/DDBJ whole genome shotgun (WGS) entry which is preliminary data.</text>
</comment>
<feature type="domain" description="Fido" evidence="5">
    <location>
        <begin position="176"/>
        <end position="331"/>
    </location>
</feature>
<dbReference type="InterPro" id="IPR036597">
    <property type="entry name" value="Fido-like_dom_sf"/>
</dbReference>
<sequence length="440" mass="50844">MRVSKPKPFDELIQNNIANQWKLMEKFKAIDEQGRYLHWDKFKRIYPENTEAAWLATKINRSALLTEIDIAGIVFSYAVPTSLQALLHFIDKMSGGNVGTTNFEGLSNVEQQRFLLKSLIMEEAITSAQLEGAATTRKVAKEMLESERKPKTKDEMMILNNFYLMKEAIKLKDKPLSLEMILKLHRLATNNAIENNAISGEFRQDDQICIVDYDGNQLHQPPEYQKLPTLMQAFCDFANTSHNGEDGIFIHPVIKAIILHFLVGYIHPFGDGNGRTARALFYWFMLKHGYWLFEYISISRLLKEAPAKYAKAYIYTETDDLDMTYFLYYQAEIIKRAILDLEKYISDKQNQFKKFSAAIVSYMSQVSPKLNHRQIQILERAVKESGAIFTAKEISNQYGIAENTARRDLNRLYELQLLGQIRNGNSIYYIAPNNLLDRLK</sequence>
<dbReference type="AlphaFoldDB" id="A0A1A7PQ95"/>
<accession>A0A1A7PQ95</accession>
<dbReference type="Pfam" id="PF02661">
    <property type="entry name" value="Fic"/>
    <property type="match status" value="1"/>
</dbReference>
<dbReference type="EMBL" id="JTJR01000035">
    <property type="protein sequence ID" value="OBX03921.1"/>
    <property type="molecule type" value="Genomic_DNA"/>
</dbReference>
<dbReference type="InterPro" id="IPR001034">
    <property type="entry name" value="DeoR_HTH"/>
</dbReference>
<organism evidence="6 7">
    <name type="scientific">Gallibacterium genomosp. 3</name>
    <dbReference type="NCBI Taxonomy" id="505345"/>
    <lineage>
        <taxon>Bacteria</taxon>
        <taxon>Pseudomonadati</taxon>
        <taxon>Pseudomonadota</taxon>
        <taxon>Gammaproteobacteria</taxon>
        <taxon>Pasteurellales</taxon>
        <taxon>Pasteurellaceae</taxon>
        <taxon>Gallibacterium</taxon>
    </lineage>
</organism>
<proteinExistence type="predicted"/>
<dbReference type="PATRIC" id="fig|505345.6.peg.1744"/>
<evidence type="ECO:0000256" key="1">
    <source>
        <dbReference type="ARBA" id="ARBA00023015"/>
    </source>
</evidence>
<feature type="binding site" evidence="4">
    <location>
        <begin position="271"/>
        <end position="278"/>
    </location>
    <ligand>
        <name>ATP</name>
        <dbReference type="ChEBI" id="CHEBI:30616"/>
    </ligand>
</feature>
<evidence type="ECO:0000256" key="2">
    <source>
        <dbReference type="ARBA" id="ARBA00023163"/>
    </source>
</evidence>
<keyword evidence="4" id="KW-0067">ATP-binding</keyword>
<evidence type="ECO:0000313" key="7">
    <source>
        <dbReference type="Proteomes" id="UP000092626"/>
    </source>
</evidence>
<keyword evidence="4" id="KW-0547">Nucleotide-binding</keyword>
<dbReference type="Proteomes" id="UP000092626">
    <property type="component" value="Unassembled WGS sequence"/>
</dbReference>
<dbReference type="InterPro" id="IPR036390">
    <property type="entry name" value="WH_DNA-bd_sf"/>
</dbReference>
<evidence type="ECO:0000313" key="6">
    <source>
        <dbReference type="EMBL" id="OBX03921.1"/>
    </source>
</evidence>
<evidence type="ECO:0000256" key="4">
    <source>
        <dbReference type="PIRSR" id="PIRSR640198-2"/>
    </source>
</evidence>
<gene>
    <name evidence="6" type="ORF">QV06_08550</name>
</gene>
<dbReference type="PANTHER" id="PTHR13504:SF38">
    <property type="entry name" value="FIDO DOMAIN-CONTAINING PROTEIN"/>
    <property type="match status" value="1"/>
</dbReference>
<dbReference type="SMART" id="SM00420">
    <property type="entry name" value="HTH_DEOR"/>
    <property type="match status" value="1"/>
</dbReference>
<dbReference type="InterPro" id="IPR003812">
    <property type="entry name" value="Fido"/>
</dbReference>
<keyword evidence="1" id="KW-0805">Transcription regulation</keyword>
<reference evidence="6 7" key="1">
    <citation type="submission" date="2014-11" db="EMBL/GenBank/DDBJ databases">
        <title>Pan-genome of Gallibacterium spp.</title>
        <authorList>
            <person name="Kudirkiene E."/>
            <person name="Bojesen A.M."/>
        </authorList>
    </citation>
    <scope>NUCLEOTIDE SEQUENCE [LARGE SCALE GENOMIC DNA]</scope>
    <source>
        <strain evidence="6 7">59/S3/89</strain>
    </source>
</reference>
<dbReference type="SUPFAM" id="SSF140931">
    <property type="entry name" value="Fic-like"/>
    <property type="match status" value="1"/>
</dbReference>
<dbReference type="PROSITE" id="PS51459">
    <property type="entry name" value="FIDO"/>
    <property type="match status" value="1"/>
</dbReference>
<dbReference type="Pfam" id="PF08220">
    <property type="entry name" value="HTH_DeoR"/>
    <property type="match status" value="1"/>
</dbReference>
<dbReference type="GO" id="GO:0005524">
    <property type="term" value="F:ATP binding"/>
    <property type="evidence" value="ECO:0007669"/>
    <property type="project" value="UniProtKB-KW"/>
</dbReference>
<dbReference type="STRING" id="505345.QV06_08550"/>
<feature type="active site" evidence="3">
    <location>
        <position position="267"/>
    </location>
</feature>
<dbReference type="PANTHER" id="PTHR13504">
    <property type="entry name" value="FIDO DOMAIN-CONTAINING PROTEIN DDB_G0283145"/>
    <property type="match status" value="1"/>
</dbReference>
<dbReference type="GO" id="GO:0003700">
    <property type="term" value="F:DNA-binding transcription factor activity"/>
    <property type="evidence" value="ECO:0007669"/>
    <property type="project" value="InterPro"/>
</dbReference>
<dbReference type="InterPro" id="IPR040198">
    <property type="entry name" value="Fido_containing"/>
</dbReference>
<evidence type="ECO:0000256" key="3">
    <source>
        <dbReference type="PIRSR" id="PIRSR640198-1"/>
    </source>
</evidence>
<name>A0A1A7PQ95_9PAST</name>
<evidence type="ECO:0000259" key="5">
    <source>
        <dbReference type="PROSITE" id="PS51459"/>
    </source>
</evidence>
<protein>
    <submittedName>
        <fullName evidence="6">Fic family protein</fullName>
    </submittedName>
</protein>